<comment type="caution">
    <text evidence="2">The sequence shown here is derived from an EMBL/GenBank/DDBJ whole genome shotgun (WGS) entry which is preliminary data.</text>
</comment>
<dbReference type="InterPro" id="IPR057455">
    <property type="entry name" value="UBFD1_C"/>
</dbReference>
<dbReference type="CDD" id="cd17047">
    <property type="entry name" value="Ubl_UBFD1"/>
    <property type="match status" value="1"/>
</dbReference>
<dbReference type="InterPro" id="IPR029071">
    <property type="entry name" value="Ubiquitin-like_domsf"/>
</dbReference>
<reference evidence="2 4" key="1">
    <citation type="submission" date="2020-08" db="EMBL/GenBank/DDBJ databases">
        <authorList>
            <person name="Hejnol A."/>
        </authorList>
    </citation>
    <scope>NUCLEOTIDE SEQUENCE [LARGE SCALE GENOMIC DNA]</scope>
</reference>
<evidence type="ECO:0000313" key="3">
    <source>
        <dbReference type="EMBL" id="CAD5119296.1"/>
    </source>
</evidence>
<dbReference type="OrthoDB" id="267397at2759"/>
<dbReference type="Pfam" id="PF00240">
    <property type="entry name" value="ubiquitin"/>
    <property type="match status" value="1"/>
</dbReference>
<dbReference type="EMBL" id="CAJFCJ010000009">
    <property type="protein sequence ID" value="CAD5119295.1"/>
    <property type="molecule type" value="Genomic_DNA"/>
</dbReference>
<dbReference type="AlphaFoldDB" id="A0A7I8VU96"/>
<accession>A0A7I8VU96</accession>
<dbReference type="PROSITE" id="PS50053">
    <property type="entry name" value="UBIQUITIN_2"/>
    <property type="match status" value="1"/>
</dbReference>
<dbReference type="PANTHER" id="PTHR16470">
    <property type="entry name" value="UBIQUITIN DOMAIN-CONTAINING PROTEIN UBFD1"/>
    <property type="match status" value="1"/>
</dbReference>
<dbReference type="GO" id="GO:0003723">
    <property type="term" value="F:RNA binding"/>
    <property type="evidence" value="ECO:0007669"/>
    <property type="project" value="TreeGrafter"/>
</dbReference>
<sequence>MEIIYKKELSIMDSIENKENTESSTKTEKEEKSINVEESTDLVRDKTVSFTVMFNKQKYPITFDLDKRILDLKKHLAESTSIPAEMQKLTYKGILKDEMTLQEASITKTTKILLIGSTVSDLLKIAPPLNASNKSGTVESTGATAKEPLSKQKPHCNILEKYGKPDDAMIGVKGKRERLPPVPITGMYNSKGAKIRLTFKMEQDEVWISTKDRTNKVKMQSIHNVSSEPINGSEEYHMMAIQLGPTEQSRLWLYWVPSQYVNAIKDTILGQWQKF</sequence>
<dbReference type="EMBL" id="CAJFCJ010000009">
    <property type="protein sequence ID" value="CAD5119296.1"/>
    <property type="molecule type" value="Genomic_DNA"/>
</dbReference>
<evidence type="ECO:0000313" key="4">
    <source>
        <dbReference type="Proteomes" id="UP000549394"/>
    </source>
</evidence>
<dbReference type="InterPro" id="IPR000626">
    <property type="entry name" value="Ubiquitin-like_dom"/>
</dbReference>
<evidence type="ECO:0000313" key="2">
    <source>
        <dbReference type="EMBL" id="CAD5119295.1"/>
    </source>
</evidence>
<dbReference type="Proteomes" id="UP000549394">
    <property type="component" value="Unassembled WGS sequence"/>
</dbReference>
<dbReference type="PANTHER" id="PTHR16470:SF0">
    <property type="entry name" value="UBIQUITIN DOMAIN-CONTAINING PROTEIN UBFD1"/>
    <property type="match status" value="1"/>
</dbReference>
<dbReference type="GO" id="GO:0045296">
    <property type="term" value="F:cadherin binding"/>
    <property type="evidence" value="ECO:0007669"/>
    <property type="project" value="TreeGrafter"/>
</dbReference>
<protein>
    <submittedName>
        <fullName evidence="3">DgyrCDS7924</fullName>
    </submittedName>
    <submittedName>
        <fullName evidence="2">DgyrCDS7925</fullName>
    </submittedName>
</protein>
<dbReference type="Pfam" id="PF25343">
    <property type="entry name" value="PH_UBFD1_C"/>
    <property type="match status" value="1"/>
</dbReference>
<dbReference type="InterPro" id="IPR039120">
    <property type="entry name" value="UBFD1"/>
</dbReference>
<keyword evidence="4" id="KW-1185">Reference proteome</keyword>
<name>A0A7I8VU96_9ANNE</name>
<evidence type="ECO:0000259" key="1">
    <source>
        <dbReference type="PROSITE" id="PS50053"/>
    </source>
</evidence>
<organism evidence="2 4">
    <name type="scientific">Dimorphilus gyrociliatus</name>
    <dbReference type="NCBI Taxonomy" id="2664684"/>
    <lineage>
        <taxon>Eukaryota</taxon>
        <taxon>Metazoa</taxon>
        <taxon>Spiralia</taxon>
        <taxon>Lophotrochozoa</taxon>
        <taxon>Annelida</taxon>
        <taxon>Polychaeta</taxon>
        <taxon>Polychaeta incertae sedis</taxon>
        <taxon>Dinophilidae</taxon>
        <taxon>Dimorphilus</taxon>
    </lineage>
</organism>
<proteinExistence type="predicted"/>
<feature type="domain" description="Ubiquitin-like" evidence="1">
    <location>
        <begin position="48"/>
        <end position="115"/>
    </location>
</feature>
<dbReference type="SMART" id="SM00213">
    <property type="entry name" value="UBQ"/>
    <property type="match status" value="1"/>
</dbReference>
<dbReference type="Gene3D" id="3.10.20.90">
    <property type="entry name" value="Phosphatidylinositol 3-kinase Catalytic Subunit, Chain A, domain 1"/>
    <property type="match status" value="1"/>
</dbReference>
<gene>
    <name evidence="2" type="ORF">DGYR_LOCUS7561</name>
</gene>
<dbReference type="SUPFAM" id="SSF54236">
    <property type="entry name" value="Ubiquitin-like"/>
    <property type="match status" value="1"/>
</dbReference>